<accession>A0AAV6WDL2</accession>
<keyword evidence="2" id="KW-1185">Reference proteome</keyword>
<protein>
    <submittedName>
        <fullName evidence="1">Uncharacterized protein</fullName>
    </submittedName>
</protein>
<sequence>MAFSFSRKLVPLVLQFGNLEPATIKVIPADEGTKDEENYTDMFEKDDEWILGAIPVKIPIDNFVKEKQVESVVVEHIPQSNPEKQILSEVSMQPCYNSKTQPKMTRSNDCQAMEKCLIMPITKIDSLLRTESSPIIVFCKNIQGTFNPKAYKLLEKSSYDFSNPLSLDKLEPELTGGKIYGLTKAHHKLRKQRYHVDQLKTVLGFTSAEAIKIHVTRKEKCINVHHISAGSDYKG</sequence>
<name>A0AAV6WDL2_9LAMI</name>
<dbReference type="AlphaFoldDB" id="A0AAV6WDL2"/>
<evidence type="ECO:0000313" key="1">
    <source>
        <dbReference type="EMBL" id="KAG8366890.1"/>
    </source>
</evidence>
<gene>
    <name evidence="1" type="ORF">BUALT_Bualt16G0015000</name>
</gene>
<proteinExistence type="predicted"/>
<dbReference type="EMBL" id="WHWC01000016">
    <property type="protein sequence ID" value="KAG8366890.1"/>
    <property type="molecule type" value="Genomic_DNA"/>
</dbReference>
<organism evidence="1 2">
    <name type="scientific">Buddleja alternifolia</name>
    <dbReference type="NCBI Taxonomy" id="168488"/>
    <lineage>
        <taxon>Eukaryota</taxon>
        <taxon>Viridiplantae</taxon>
        <taxon>Streptophyta</taxon>
        <taxon>Embryophyta</taxon>
        <taxon>Tracheophyta</taxon>
        <taxon>Spermatophyta</taxon>
        <taxon>Magnoliopsida</taxon>
        <taxon>eudicotyledons</taxon>
        <taxon>Gunneridae</taxon>
        <taxon>Pentapetalae</taxon>
        <taxon>asterids</taxon>
        <taxon>lamiids</taxon>
        <taxon>Lamiales</taxon>
        <taxon>Scrophulariaceae</taxon>
        <taxon>Buddlejeae</taxon>
        <taxon>Buddleja</taxon>
    </lineage>
</organism>
<comment type="caution">
    <text evidence="1">The sequence shown here is derived from an EMBL/GenBank/DDBJ whole genome shotgun (WGS) entry which is preliminary data.</text>
</comment>
<dbReference type="Proteomes" id="UP000826271">
    <property type="component" value="Unassembled WGS sequence"/>
</dbReference>
<evidence type="ECO:0000313" key="2">
    <source>
        <dbReference type="Proteomes" id="UP000826271"/>
    </source>
</evidence>
<reference evidence="1" key="1">
    <citation type="submission" date="2019-10" db="EMBL/GenBank/DDBJ databases">
        <authorList>
            <person name="Zhang R."/>
            <person name="Pan Y."/>
            <person name="Wang J."/>
            <person name="Ma R."/>
            <person name="Yu S."/>
        </authorList>
    </citation>
    <scope>NUCLEOTIDE SEQUENCE</scope>
    <source>
        <strain evidence="1">LA-IB0</strain>
        <tissue evidence="1">Leaf</tissue>
    </source>
</reference>